<keyword evidence="1" id="KW-1133">Transmembrane helix</keyword>
<organism evidence="2">
    <name type="scientific">hydrothermal vent metagenome</name>
    <dbReference type="NCBI Taxonomy" id="652676"/>
    <lineage>
        <taxon>unclassified sequences</taxon>
        <taxon>metagenomes</taxon>
        <taxon>ecological metagenomes</taxon>
    </lineage>
</organism>
<dbReference type="AlphaFoldDB" id="A0A3B0WJH1"/>
<reference evidence="2" key="1">
    <citation type="submission" date="2018-06" db="EMBL/GenBank/DDBJ databases">
        <authorList>
            <person name="Zhirakovskaya E."/>
        </authorList>
    </citation>
    <scope>NUCLEOTIDE SEQUENCE</scope>
</reference>
<protein>
    <submittedName>
        <fullName evidence="2">Uncharacterized protein</fullName>
    </submittedName>
</protein>
<feature type="transmembrane region" description="Helical" evidence="1">
    <location>
        <begin position="51"/>
        <end position="75"/>
    </location>
</feature>
<keyword evidence="1" id="KW-0472">Membrane</keyword>
<accession>A0A3B0WJH1</accession>
<proteinExistence type="predicted"/>
<evidence type="ECO:0000313" key="2">
    <source>
        <dbReference type="EMBL" id="VAW56168.1"/>
    </source>
</evidence>
<sequence>MNASNCKYVISFLWTNAIVVGVVLFLVFSFIDPADIAISLNLDVEEGAFRVQVYSFSFLFLWAAFTASTCINCYYSRLKYNLSNTTAKE</sequence>
<feature type="transmembrane region" description="Helical" evidence="1">
    <location>
        <begin position="12"/>
        <end position="31"/>
    </location>
</feature>
<evidence type="ECO:0000256" key="1">
    <source>
        <dbReference type="SAM" id="Phobius"/>
    </source>
</evidence>
<keyword evidence="1" id="KW-0812">Transmembrane</keyword>
<name>A0A3B0WJH1_9ZZZZ</name>
<dbReference type="EMBL" id="UOFF01000191">
    <property type="protein sequence ID" value="VAW56168.1"/>
    <property type="molecule type" value="Genomic_DNA"/>
</dbReference>
<gene>
    <name evidence="2" type="ORF">MNBD_GAMMA07-2605</name>
</gene>